<feature type="compositionally biased region" description="Gly residues" evidence="1">
    <location>
        <begin position="154"/>
        <end position="164"/>
    </location>
</feature>
<feature type="non-terminal residue" evidence="2">
    <location>
        <position position="1"/>
    </location>
</feature>
<dbReference type="AlphaFoldDB" id="A0A6J4PU83"/>
<feature type="non-terminal residue" evidence="2">
    <location>
        <position position="164"/>
    </location>
</feature>
<gene>
    <name evidence="2" type="ORF">AVDCRST_MAG15-2504</name>
</gene>
<evidence type="ECO:0000313" key="2">
    <source>
        <dbReference type="EMBL" id="CAA9425637.1"/>
    </source>
</evidence>
<organism evidence="2">
    <name type="scientific">uncultured Rubellimicrobium sp</name>
    <dbReference type="NCBI Taxonomy" id="543078"/>
    <lineage>
        <taxon>Bacteria</taxon>
        <taxon>Pseudomonadati</taxon>
        <taxon>Pseudomonadota</taxon>
        <taxon>Alphaproteobacteria</taxon>
        <taxon>Rhodobacterales</taxon>
        <taxon>Roseobacteraceae</taxon>
        <taxon>Rubellimicrobium</taxon>
        <taxon>environmental samples</taxon>
    </lineage>
</organism>
<accession>A0A6J4PU83</accession>
<feature type="region of interest" description="Disordered" evidence="1">
    <location>
        <begin position="28"/>
        <end position="164"/>
    </location>
</feature>
<proteinExistence type="predicted"/>
<dbReference type="GO" id="GO:0016740">
    <property type="term" value="F:transferase activity"/>
    <property type="evidence" value="ECO:0007669"/>
    <property type="project" value="UniProtKB-KW"/>
</dbReference>
<feature type="compositionally biased region" description="Gly residues" evidence="1">
    <location>
        <begin position="56"/>
        <end position="76"/>
    </location>
</feature>
<sequence>ADDPSRDAGRYRGGGCASGALLRSAAAGRLPALRPGPRPAAHGPRPAAAPRLGPLLFGGGGGGAPGRGRLVGGASGRRGAHPRAGPCPPRGHRRADRAAWGRAGADGPCHGGGEGGRDAAALQPVHPHGRALLRGSGLSSAAPPRPGLRPRGAVPGGGDGAFPL</sequence>
<feature type="compositionally biased region" description="Low complexity" evidence="1">
    <location>
        <begin position="28"/>
        <end position="55"/>
    </location>
</feature>
<evidence type="ECO:0000256" key="1">
    <source>
        <dbReference type="SAM" id="MobiDB-lite"/>
    </source>
</evidence>
<name>A0A6J4PU83_9RHOB</name>
<dbReference type="EMBL" id="CADCUU010000371">
    <property type="protein sequence ID" value="CAA9425637.1"/>
    <property type="molecule type" value="Genomic_DNA"/>
</dbReference>
<reference evidence="2" key="1">
    <citation type="submission" date="2020-02" db="EMBL/GenBank/DDBJ databases">
        <authorList>
            <person name="Meier V. D."/>
        </authorList>
    </citation>
    <scope>NUCLEOTIDE SEQUENCE</scope>
    <source>
        <strain evidence="2">AVDCRST_MAG15</strain>
    </source>
</reference>
<protein>
    <submittedName>
        <fullName evidence="2">Histone acetyltransferase HPA2 and related acetyltransferases</fullName>
    </submittedName>
</protein>
<feature type="compositionally biased region" description="Low complexity" evidence="1">
    <location>
        <begin position="98"/>
        <end position="107"/>
    </location>
</feature>
<keyword evidence="2" id="KW-0808">Transferase</keyword>